<protein>
    <submittedName>
        <fullName evidence="1">Uncharacterized protein</fullName>
    </submittedName>
</protein>
<dbReference type="AlphaFoldDB" id="A0A0A0DB30"/>
<evidence type="ECO:0000313" key="1">
    <source>
        <dbReference type="EMBL" id="KGM35304.1"/>
    </source>
</evidence>
<accession>A0A0A0DB30</accession>
<name>A0A0A0DB30_9PROT</name>
<sequence>MAAHPDLTDDLLTEAFGLVDAASAGWKIAATVDLGRIIGVTSKVQTEPVAADVPSLFGYRHGRKYPTRTVLGVEKPATSRVTIVAERVARDCFVLRTAYLGGGAPPEPTSFRAIRRKRLAWSEVLAYWCRHALVYDPSEFASEPFETTWAGIIGEIEAARQARKRERLTDAI</sequence>
<proteinExistence type="predicted"/>
<dbReference type="Proteomes" id="UP000029995">
    <property type="component" value="Unassembled WGS sequence"/>
</dbReference>
<reference evidence="1 2" key="1">
    <citation type="submission" date="2014-01" db="EMBL/GenBank/DDBJ databases">
        <title>Genome sequence determination for a cystic fibrosis isolate, Inquilinus limosus.</title>
        <authorList>
            <person name="Pino M."/>
            <person name="Di Conza J."/>
            <person name="Gutkind G."/>
        </authorList>
    </citation>
    <scope>NUCLEOTIDE SEQUENCE [LARGE SCALE GENOMIC DNA]</scope>
    <source>
        <strain evidence="1 2">MP06</strain>
    </source>
</reference>
<organism evidence="1 2">
    <name type="scientific">Inquilinus limosus MP06</name>
    <dbReference type="NCBI Taxonomy" id="1398085"/>
    <lineage>
        <taxon>Bacteria</taxon>
        <taxon>Pseudomonadati</taxon>
        <taxon>Pseudomonadota</taxon>
        <taxon>Alphaproteobacteria</taxon>
        <taxon>Rhodospirillales</taxon>
        <taxon>Rhodospirillaceae</taxon>
        <taxon>Inquilinus</taxon>
    </lineage>
</organism>
<evidence type="ECO:0000313" key="2">
    <source>
        <dbReference type="Proteomes" id="UP000029995"/>
    </source>
</evidence>
<gene>
    <name evidence="1" type="ORF">P409_05165</name>
</gene>
<comment type="caution">
    <text evidence="1">The sequence shown here is derived from an EMBL/GenBank/DDBJ whole genome shotgun (WGS) entry which is preliminary data.</text>
</comment>
<dbReference type="EMBL" id="JANX01000035">
    <property type="protein sequence ID" value="KGM35304.1"/>
    <property type="molecule type" value="Genomic_DNA"/>
</dbReference>